<feature type="signal peptide" evidence="2">
    <location>
        <begin position="1"/>
        <end position="21"/>
    </location>
</feature>
<feature type="domain" description="FecR protein" evidence="3">
    <location>
        <begin position="61"/>
        <end position="151"/>
    </location>
</feature>
<name>A0ABZ1C7I1_9BACT</name>
<sequence length="614" mass="64296">MKTVLPRLTGLLVLAATQTIAAPRALEESEVIEVVNDVTLITMPDGHAAPARLQDHLHAPDRLRTGRASRAELQAPDGTITRLGSNTLFAFDRATRAMQLDRGSVLFHSPSGRGGGTIKSPSASASVLGTTIIAAATTDGGFKLLVLEGRAQVDFNSGARRELDAGQMLFVRPGGLGTGTPGPTLHFDLERQVKDSKLVKGFKRPLASQPKIDRAIADQQRAVGQGHYLATGFLVYSATSDTQVNGIEAAGPDADDNLVGDFNQHQRLALNSAVVLDSPTLPNNRVFRSEFLIPASESEFLNLESDTLLTGLLGLRVDITTPELSLAAAGVSAFNFVGKEYIAFAGSTTFTDLADVNYLRLFSPQVIVPAGAAIIADFPVEATPTTFYVDTDLTLLLAGGSVSNTRGGLLLQSHGGDLIISDELLHAGDLIGADSVVPSAVNIDAPHGLLDVSGSEIRSQGGTFAALAADLALRDTHFLLEGDFWADSGDTARLDGLTWQVVAPEAVFQTTAVNLIEARLLDFAGFATINLGARTIALTNVAFPADSVVRLVSETGQLAPNPNTNATVQPGFVNFVRDVTYDGAPAQDHVSTAAGGTGRAAPTITITTPNPGNG</sequence>
<organism evidence="4 5">
    <name type="scientific">Actomonas aquatica</name>
    <dbReference type="NCBI Taxonomy" id="2866162"/>
    <lineage>
        <taxon>Bacteria</taxon>
        <taxon>Pseudomonadati</taxon>
        <taxon>Verrucomicrobiota</taxon>
        <taxon>Opitutia</taxon>
        <taxon>Opitutales</taxon>
        <taxon>Opitutaceae</taxon>
        <taxon>Actomonas</taxon>
    </lineage>
</organism>
<reference evidence="4 5" key="1">
    <citation type="submission" date="2023-12" db="EMBL/GenBank/DDBJ databases">
        <title>Description of an unclassified Opitutus bacterium of Verrucomicrobiota.</title>
        <authorList>
            <person name="Zhang D.-F."/>
        </authorList>
    </citation>
    <scope>NUCLEOTIDE SEQUENCE [LARGE SCALE GENOMIC DNA]</scope>
    <source>
        <strain evidence="4 5">WL0086</strain>
    </source>
</reference>
<dbReference type="Proteomes" id="UP000738431">
    <property type="component" value="Chromosome"/>
</dbReference>
<feature type="chain" id="PRO_5045427600" evidence="2">
    <location>
        <begin position="22"/>
        <end position="614"/>
    </location>
</feature>
<dbReference type="Gene3D" id="2.60.120.1440">
    <property type="match status" value="1"/>
</dbReference>
<dbReference type="EMBL" id="CP139781">
    <property type="protein sequence ID" value="WRQ87218.1"/>
    <property type="molecule type" value="Genomic_DNA"/>
</dbReference>
<evidence type="ECO:0000256" key="1">
    <source>
        <dbReference type="SAM" id="MobiDB-lite"/>
    </source>
</evidence>
<keyword evidence="2" id="KW-0732">Signal</keyword>
<dbReference type="RefSeq" id="WP_221029369.1">
    <property type="nucleotide sequence ID" value="NZ_CP139781.1"/>
</dbReference>
<feature type="region of interest" description="Disordered" evidence="1">
    <location>
        <begin position="591"/>
        <end position="614"/>
    </location>
</feature>
<dbReference type="InterPro" id="IPR006860">
    <property type="entry name" value="FecR"/>
</dbReference>
<keyword evidence="5" id="KW-1185">Reference proteome</keyword>
<evidence type="ECO:0000259" key="3">
    <source>
        <dbReference type="Pfam" id="PF04773"/>
    </source>
</evidence>
<dbReference type="Pfam" id="PF04773">
    <property type="entry name" value="FecR"/>
    <property type="match status" value="1"/>
</dbReference>
<protein>
    <submittedName>
        <fullName evidence="4">FecR family protein</fullName>
    </submittedName>
</protein>
<evidence type="ECO:0000313" key="5">
    <source>
        <dbReference type="Proteomes" id="UP000738431"/>
    </source>
</evidence>
<feature type="compositionally biased region" description="Low complexity" evidence="1">
    <location>
        <begin position="599"/>
        <end position="614"/>
    </location>
</feature>
<evidence type="ECO:0000313" key="4">
    <source>
        <dbReference type="EMBL" id="WRQ87218.1"/>
    </source>
</evidence>
<evidence type="ECO:0000256" key="2">
    <source>
        <dbReference type="SAM" id="SignalP"/>
    </source>
</evidence>
<accession>A0ABZ1C7I1</accession>
<proteinExistence type="predicted"/>
<gene>
    <name evidence="4" type="ORF">K1X11_020590</name>
</gene>